<protein>
    <recommendedName>
        <fullName evidence="4">Secreted protein</fullName>
    </recommendedName>
</protein>
<gene>
    <name evidence="2" type="ORF">EDD18DRAFT_851365</name>
</gene>
<sequence>MVSFMKMLMSFILVFGESQANPSLAKYAATASEIFLFMTATFSGRQKASFQNRRGNGGACIRVGYIHGCRIGSWLGPVLHSQ</sequence>
<keyword evidence="1" id="KW-0732">Signal</keyword>
<accession>A0AA39QAT9</accession>
<evidence type="ECO:0000256" key="1">
    <source>
        <dbReference type="SAM" id="SignalP"/>
    </source>
</evidence>
<reference evidence="2" key="1">
    <citation type="submission" date="2023-06" db="EMBL/GenBank/DDBJ databases">
        <authorList>
            <consortium name="Lawrence Berkeley National Laboratory"/>
            <person name="Ahrendt S."/>
            <person name="Sahu N."/>
            <person name="Indic B."/>
            <person name="Wong-Bajracharya J."/>
            <person name="Merenyi Z."/>
            <person name="Ke H.-M."/>
            <person name="Monk M."/>
            <person name="Kocsube S."/>
            <person name="Drula E."/>
            <person name="Lipzen A."/>
            <person name="Balint B."/>
            <person name="Henrissat B."/>
            <person name="Andreopoulos B."/>
            <person name="Martin F.M."/>
            <person name="Harder C.B."/>
            <person name="Rigling D."/>
            <person name="Ford K.L."/>
            <person name="Foster G.D."/>
            <person name="Pangilinan J."/>
            <person name="Papanicolaou A."/>
            <person name="Barry K."/>
            <person name="LaButti K."/>
            <person name="Viragh M."/>
            <person name="Koriabine M."/>
            <person name="Yan M."/>
            <person name="Riley R."/>
            <person name="Champramary S."/>
            <person name="Plett K.L."/>
            <person name="Tsai I.J."/>
            <person name="Slot J."/>
            <person name="Sipos G."/>
            <person name="Plett J."/>
            <person name="Nagy L.G."/>
            <person name="Grigoriev I.V."/>
        </authorList>
    </citation>
    <scope>NUCLEOTIDE SEQUENCE</scope>
    <source>
        <strain evidence="2">HWK02</strain>
    </source>
</reference>
<name>A0AA39QAT9_9AGAR</name>
<proteinExistence type="predicted"/>
<dbReference type="AlphaFoldDB" id="A0AA39QAT9"/>
<organism evidence="2 3">
    <name type="scientific">Armillaria luteobubalina</name>
    <dbReference type="NCBI Taxonomy" id="153913"/>
    <lineage>
        <taxon>Eukaryota</taxon>
        <taxon>Fungi</taxon>
        <taxon>Dikarya</taxon>
        <taxon>Basidiomycota</taxon>
        <taxon>Agaricomycotina</taxon>
        <taxon>Agaricomycetes</taxon>
        <taxon>Agaricomycetidae</taxon>
        <taxon>Agaricales</taxon>
        <taxon>Marasmiineae</taxon>
        <taxon>Physalacriaceae</taxon>
        <taxon>Armillaria</taxon>
    </lineage>
</organism>
<dbReference type="EMBL" id="JAUEPU010000009">
    <property type="protein sequence ID" value="KAK0499420.1"/>
    <property type="molecule type" value="Genomic_DNA"/>
</dbReference>
<evidence type="ECO:0000313" key="2">
    <source>
        <dbReference type="EMBL" id="KAK0499420.1"/>
    </source>
</evidence>
<feature type="chain" id="PRO_5041237974" description="Secreted protein" evidence="1">
    <location>
        <begin position="21"/>
        <end position="82"/>
    </location>
</feature>
<feature type="signal peptide" evidence="1">
    <location>
        <begin position="1"/>
        <end position="20"/>
    </location>
</feature>
<keyword evidence="3" id="KW-1185">Reference proteome</keyword>
<evidence type="ECO:0008006" key="4">
    <source>
        <dbReference type="Google" id="ProtNLM"/>
    </source>
</evidence>
<dbReference type="Proteomes" id="UP001175228">
    <property type="component" value="Unassembled WGS sequence"/>
</dbReference>
<comment type="caution">
    <text evidence="2">The sequence shown here is derived from an EMBL/GenBank/DDBJ whole genome shotgun (WGS) entry which is preliminary data.</text>
</comment>
<evidence type="ECO:0000313" key="3">
    <source>
        <dbReference type="Proteomes" id="UP001175228"/>
    </source>
</evidence>